<proteinExistence type="inferred from homology"/>
<dbReference type="EMBL" id="AZER01000016">
    <property type="protein sequence ID" value="KRL27109.1"/>
    <property type="molecule type" value="Genomic_DNA"/>
</dbReference>
<dbReference type="CDD" id="cd00293">
    <property type="entry name" value="USP-like"/>
    <property type="match status" value="1"/>
</dbReference>
<dbReference type="RefSeq" id="WP_057750686.1">
    <property type="nucleotide sequence ID" value="NZ_AZER01000016.1"/>
</dbReference>
<dbReference type="Pfam" id="PF00582">
    <property type="entry name" value="Usp"/>
    <property type="match status" value="1"/>
</dbReference>
<accession>A0A0R1PAX5</accession>
<dbReference type="PIRSF" id="PIRSF006276">
    <property type="entry name" value="UspA"/>
    <property type="match status" value="1"/>
</dbReference>
<dbReference type="Proteomes" id="UP000051445">
    <property type="component" value="Unassembled WGS sequence"/>
</dbReference>
<keyword evidence="2" id="KW-0963">Cytoplasm</keyword>
<name>A0A0R1PAX5_9LACO</name>
<dbReference type="PRINTS" id="PR01438">
    <property type="entry name" value="UNVRSLSTRESS"/>
</dbReference>
<dbReference type="GO" id="GO:0005737">
    <property type="term" value="C:cytoplasm"/>
    <property type="evidence" value="ECO:0007669"/>
    <property type="project" value="UniProtKB-SubCell"/>
</dbReference>
<dbReference type="SUPFAM" id="SSF52402">
    <property type="entry name" value="Adenine nucleotide alpha hydrolases-like"/>
    <property type="match status" value="1"/>
</dbReference>
<comment type="caution">
    <text evidence="4">The sequence shown here is derived from an EMBL/GenBank/DDBJ whole genome shotgun (WGS) entry which is preliminary data.</text>
</comment>
<evidence type="ECO:0000256" key="2">
    <source>
        <dbReference type="PIRNR" id="PIRNR006276"/>
    </source>
</evidence>
<protein>
    <recommendedName>
        <fullName evidence="2">Universal stress protein</fullName>
    </recommendedName>
</protein>
<feature type="domain" description="UspA" evidence="3">
    <location>
        <begin position="3"/>
        <end position="147"/>
    </location>
</feature>
<keyword evidence="5" id="KW-1185">Reference proteome</keyword>
<dbReference type="InterPro" id="IPR006015">
    <property type="entry name" value="Universal_stress_UspA"/>
</dbReference>
<organism evidence="4 5">
    <name type="scientific">Limosilactobacillus frumenti DSM 13145</name>
    <dbReference type="NCBI Taxonomy" id="1423746"/>
    <lineage>
        <taxon>Bacteria</taxon>
        <taxon>Bacillati</taxon>
        <taxon>Bacillota</taxon>
        <taxon>Bacilli</taxon>
        <taxon>Lactobacillales</taxon>
        <taxon>Lactobacillaceae</taxon>
        <taxon>Limosilactobacillus</taxon>
    </lineage>
</organism>
<dbReference type="PANTHER" id="PTHR46268">
    <property type="entry name" value="STRESS RESPONSE PROTEIN NHAX"/>
    <property type="match status" value="1"/>
</dbReference>
<dbReference type="Gene3D" id="3.40.50.620">
    <property type="entry name" value="HUPs"/>
    <property type="match status" value="1"/>
</dbReference>
<dbReference type="InterPro" id="IPR006016">
    <property type="entry name" value="UspA"/>
</dbReference>
<dbReference type="AlphaFoldDB" id="A0A0R1PAX5"/>
<reference evidence="4 5" key="1">
    <citation type="journal article" date="2015" name="Genome Announc.">
        <title>Expanding the biotechnology potential of lactobacilli through comparative genomics of 213 strains and associated genera.</title>
        <authorList>
            <person name="Sun Z."/>
            <person name="Harris H.M."/>
            <person name="McCann A."/>
            <person name="Guo C."/>
            <person name="Argimon S."/>
            <person name="Zhang W."/>
            <person name="Yang X."/>
            <person name="Jeffery I.B."/>
            <person name="Cooney J.C."/>
            <person name="Kagawa T.F."/>
            <person name="Liu W."/>
            <person name="Song Y."/>
            <person name="Salvetti E."/>
            <person name="Wrobel A."/>
            <person name="Rasinkangas P."/>
            <person name="Parkhill J."/>
            <person name="Rea M.C."/>
            <person name="O'Sullivan O."/>
            <person name="Ritari J."/>
            <person name="Douillard F.P."/>
            <person name="Paul Ross R."/>
            <person name="Yang R."/>
            <person name="Briner A.E."/>
            <person name="Felis G.E."/>
            <person name="de Vos W.M."/>
            <person name="Barrangou R."/>
            <person name="Klaenhammer T.R."/>
            <person name="Caufield P.W."/>
            <person name="Cui Y."/>
            <person name="Zhang H."/>
            <person name="O'Toole P.W."/>
        </authorList>
    </citation>
    <scope>NUCLEOTIDE SEQUENCE [LARGE SCALE GENOMIC DNA]</scope>
    <source>
        <strain evidence="4 5">DSM 13145</strain>
    </source>
</reference>
<dbReference type="OrthoDB" id="2321605at2"/>
<comment type="similarity">
    <text evidence="1 2">Belongs to the universal stress protein A family.</text>
</comment>
<evidence type="ECO:0000259" key="3">
    <source>
        <dbReference type="Pfam" id="PF00582"/>
    </source>
</evidence>
<sequence length="163" mass="17709">MSYKNVLVGIDGSRQAKFAFYKAAEIAKANQAKLHLLAVINGQKFPDSTPQGYGFADNSIYQPAIDEMKNQLSELEQTAKDSGINQVETSVMIGNSKEELAVFYPQQHNIDMLVVGATGLNSIGRLIVGSTAAYCVRVASCDVTVVKTDNSNKPIDIKKSVHR</sequence>
<comment type="subcellular location">
    <subcellularLocation>
        <location evidence="2">Cytoplasm</location>
    </subcellularLocation>
</comment>
<evidence type="ECO:0000313" key="5">
    <source>
        <dbReference type="Proteomes" id="UP000051445"/>
    </source>
</evidence>
<dbReference type="InterPro" id="IPR014729">
    <property type="entry name" value="Rossmann-like_a/b/a_fold"/>
</dbReference>
<gene>
    <name evidence="4" type="ORF">FD27_GL000859</name>
</gene>
<evidence type="ECO:0000313" key="4">
    <source>
        <dbReference type="EMBL" id="KRL27109.1"/>
    </source>
</evidence>
<dbReference type="PATRIC" id="fig|1423746.3.peg.868"/>
<evidence type="ECO:0000256" key="1">
    <source>
        <dbReference type="ARBA" id="ARBA00008791"/>
    </source>
</evidence>
<dbReference type="STRING" id="1423746.FD27_GL000859"/>
<dbReference type="PANTHER" id="PTHR46268:SF6">
    <property type="entry name" value="UNIVERSAL STRESS PROTEIN UP12"/>
    <property type="match status" value="1"/>
</dbReference>